<organism evidence="2">
    <name type="scientific">Monochamus alternatus</name>
    <name type="common">Japanese pine sawyer beetle</name>
    <dbReference type="NCBI Taxonomy" id="192382"/>
    <lineage>
        <taxon>Eukaryota</taxon>
        <taxon>Metazoa</taxon>
        <taxon>Ecdysozoa</taxon>
        <taxon>Arthropoda</taxon>
        <taxon>Hexapoda</taxon>
        <taxon>Insecta</taxon>
        <taxon>Pterygota</taxon>
        <taxon>Neoptera</taxon>
        <taxon>Endopterygota</taxon>
        <taxon>Coleoptera</taxon>
        <taxon>Polyphaga</taxon>
        <taxon>Cucujiformia</taxon>
        <taxon>Chrysomeloidea</taxon>
        <taxon>Cerambycidae</taxon>
        <taxon>Lamiinae</taxon>
        <taxon>Monochamini</taxon>
        <taxon>Monochamus</taxon>
    </lineage>
</organism>
<name>A6YIT8_MONAT</name>
<dbReference type="InterPro" id="IPR036728">
    <property type="entry name" value="PBP_GOBP_sf"/>
</dbReference>
<accession>A6YIT8</accession>
<dbReference type="Gene3D" id="1.10.238.20">
    <property type="entry name" value="Pheromone/general odorant binding protein domain"/>
    <property type="match status" value="1"/>
</dbReference>
<proteinExistence type="evidence at transcript level"/>
<dbReference type="SMR" id="A6YIT8"/>
<feature type="signal peptide" evidence="1">
    <location>
        <begin position="1"/>
        <end position="21"/>
    </location>
</feature>
<dbReference type="PRINTS" id="PR00485">
    <property type="entry name" value="MEALWORMBTLB"/>
</dbReference>
<dbReference type="PANTHER" id="PTHR21364:SF2">
    <property type="entry name" value="GENERAL ODORANT-BINDING PROTEIN 19A"/>
    <property type="match status" value="1"/>
</dbReference>
<dbReference type="AlphaFoldDB" id="A6YIT8"/>
<feature type="chain" id="PRO_5002705600" evidence="1">
    <location>
        <begin position="22"/>
        <end position="144"/>
    </location>
</feature>
<dbReference type="CDD" id="cd23992">
    <property type="entry name" value="PBP_GOBP"/>
    <property type="match status" value="1"/>
</dbReference>
<keyword evidence="1" id="KW-0732">Signal</keyword>
<dbReference type="SUPFAM" id="SSF47565">
    <property type="entry name" value="Insect pheromone/odorant-binding proteins"/>
    <property type="match status" value="1"/>
</dbReference>
<dbReference type="InterPro" id="IPR006170">
    <property type="entry name" value="PBP/GOBP"/>
</dbReference>
<evidence type="ECO:0000256" key="1">
    <source>
        <dbReference type="SAM" id="SignalP"/>
    </source>
</evidence>
<dbReference type="PANTHER" id="PTHR21364">
    <property type="entry name" value="GENERAL ODORANT-BINDING PROTEIN 19A"/>
    <property type="match status" value="1"/>
</dbReference>
<protein>
    <submittedName>
        <fullName evidence="2">Odorant binding protein 1</fullName>
    </submittedName>
</protein>
<evidence type="ECO:0000313" key="2">
    <source>
        <dbReference type="EMBL" id="ABR53888.1"/>
    </source>
</evidence>
<sequence length="144" mass="16442">MSSSIFLVVVFFLLAVSKVEPTMKRSEFPPKVLELADALHSTCLPRSGTDEESINKVIDGEFTDEPKIKAYMQCLMDESELVDENGELIMDLIIPLTPPKIFDEALKNTKFCDGERKEVKERTDKAFVFFKCIYGKNPDTFIFF</sequence>
<dbReference type="GO" id="GO:0005549">
    <property type="term" value="F:odorant binding"/>
    <property type="evidence" value="ECO:0007669"/>
    <property type="project" value="InterPro"/>
</dbReference>
<dbReference type="EMBL" id="EF593044">
    <property type="protein sequence ID" value="ABR53888.1"/>
    <property type="molecule type" value="mRNA"/>
</dbReference>
<reference evidence="2" key="1">
    <citation type="submission" date="2007-05" db="EMBL/GenBank/DDBJ databases">
        <title>Identification and Molecular Cloning of Putative Odorant Binding Proteins from Monochamus alternatus Hope.</title>
        <authorList>
            <person name="Lu D."/>
            <person name="Li X."/>
            <person name="Liu X."/>
            <person name="Zhang Q."/>
        </authorList>
    </citation>
    <scope>NUCLEOTIDE SEQUENCE</scope>
</reference>
<dbReference type="SMART" id="SM00708">
    <property type="entry name" value="PhBP"/>
    <property type="match status" value="1"/>
</dbReference>
<dbReference type="Pfam" id="PF01395">
    <property type="entry name" value="PBP_GOBP"/>
    <property type="match status" value="1"/>
</dbReference>